<dbReference type="SMART" id="SM00471">
    <property type="entry name" value="HDc"/>
    <property type="match status" value="1"/>
</dbReference>
<dbReference type="Gene3D" id="1.10.3210.10">
    <property type="entry name" value="Hypothetical protein af1432"/>
    <property type="match status" value="1"/>
</dbReference>
<feature type="domain" description="HD" evidence="1">
    <location>
        <begin position="23"/>
        <end position="139"/>
    </location>
</feature>
<dbReference type="CDD" id="cd00077">
    <property type="entry name" value="HDc"/>
    <property type="match status" value="1"/>
</dbReference>
<evidence type="ECO:0000313" key="3">
    <source>
        <dbReference type="Proteomes" id="UP000219356"/>
    </source>
</evidence>
<dbReference type="InterPro" id="IPR006674">
    <property type="entry name" value="HD_domain"/>
</dbReference>
<dbReference type="Pfam" id="PF01966">
    <property type="entry name" value="HD"/>
    <property type="match status" value="1"/>
</dbReference>
<evidence type="ECO:0000259" key="1">
    <source>
        <dbReference type="PROSITE" id="PS51831"/>
    </source>
</evidence>
<dbReference type="InterPro" id="IPR006675">
    <property type="entry name" value="HDIG_dom"/>
</dbReference>
<name>A0A285PAD9_9BACI</name>
<dbReference type="EMBL" id="OBEK01000005">
    <property type="protein sequence ID" value="SNZ17106.1"/>
    <property type="molecule type" value="Genomic_DNA"/>
</dbReference>
<dbReference type="STRING" id="586416.GZ22_00995"/>
<dbReference type="RefSeq" id="WP_097043335.1">
    <property type="nucleotide sequence ID" value="NZ_OBEK01000005.1"/>
</dbReference>
<dbReference type="OrthoDB" id="2352233at2"/>
<dbReference type="InterPro" id="IPR003607">
    <property type="entry name" value="HD/PDEase_dom"/>
</dbReference>
<organism evidence="2 3">
    <name type="scientific">Terribacillus aidingensis</name>
    <dbReference type="NCBI Taxonomy" id="586416"/>
    <lineage>
        <taxon>Bacteria</taxon>
        <taxon>Bacillati</taxon>
        <taxon>Bacillota</taxon>
        <taxon>Bacilli</taxon>
        <taxon>Bacillales</taxon>
        <taxon>Bacillaceae</taxon>
        <taxon>Terribacillus</taxon>
    </lineage>
</organism>
<dbReference type="AlphaFoldDB" id="A0A285PAD9"/>
<dbReference type="NCBIfam" id="TIGR00277">
    <property type="entry name" value="HDIG"/>
    <property type="match status" value="1"/>
</dbReference>
<gene>
    <name evidence="2" type="ORF">SAMN05421503_3142</name>
</gene>
<evidence type="ECO:0000313" key="2">
    <source>
        <dbReference type="EMBL" id="SNZ17106.1"/>
    </source>
</evidence>
<keyword evidence="3" id="KW-1185">Reference proteome</keyword>
<sequence length="176" mass="19861">MRKVTLEQIFTHPIAQKYLGRSGQAHAIAVAEYALAISEKKQVDPDLAVKAALLHDIGHYEWYRDGKWDYDLYRQNDIHAIKGAARAHKLLIRLGENPQAAKEISLAVLLHTDSYLPEQNLKRDPLQQVVAEADTADEETGGAHHYKTISEQEALKRILALDNSIEKRMISKVQTS</sequence>
<dbReference type="PROSITE" id="PS51831">
    <property type="entry name" value="HD"/>
    <property type="match status" value="1"/>
</dbReference>
<accession>A0A285PAD9</accession>
<proteinExistence type="predicted"/>
<protein>
    <recommendedName>
        <fullName evidence="1">HD domain-containing protein</fullName>
    </recommendedName>
</protein>
<dbReference type="SUPFAM" id="SSF109604">
    <property type="entry name" value="HD-domain/PDEase-like"/>
    <property type="match status" value="1"/>
</dbReference>
<reference evidence="3" key="1">
    <citation type="submission" date="2017-09" db="EMBL/GenBank/DDBJ databases">
        <authorList>
            <person name="Varghese N."/>
            <person name="Submissions S."/>
        </authorList>
    </citation>
    <scope>NUCLEOTIDE SEQUENCE [LARGE SCALE GENOMIC DNA]</scope>
    <source>
        <strain evidence="3">CGMCC 1.8913</strain>
    </source>
</reference>
<dbReference type="Proteomes" id="UP000219356">
    <property type="component" value="Unassembled WGS sequence"/>
</dbReference>